<organism evidence="3 4">
    <name type="scientific">Geranomyces variabilis</name>
    <dbReference type="NCBI Taxonomy" id="109894"/>
    <lineage>
        <taxon>Eukaryota</taxon>
        <taxon>Fungi</taxon>
        <taxon>Fungi incertae sedis</taxon>
        <taxon>Chytridiomycota</taxon>
        <taxon>Chytridiomycota incertae sedis</taxon>
        <taxon>Chytridiomycetes</taxon>
        <taxon>Spizellomycetales</taxon>
        <taxon>Powellomycetaceae</taxon>
        <taxon>Geranomyces</taxon>
    </lineage>
</organism>
<dbReference type="Gene3D" id="3.40.50.720">
    <property type="entry name" value="NAD(P)-binding Rossmann-like Domain"/>
    <property type="match status" value="1"/>
</dbReference>
<dbReference type="AlphaFoldDB" id="A0AAD5TKF1"/>
<gene>
    <name evidence="3" type="ORF">HDU87_006659</name>
</gene>
<sequence>MTVAIASLNDAVRPMRAYRYEKTGDLDNLRYTTVSQPTLGPGLALIKVQATGVNLSDVVGICGWLPFVTTPRVPGRDFAGVVTRVNDEEHQGWVGTEVWGTGGNVGFCQDGAWAEDIAAPVSALCKRPSTLSATQAASVGLPWLCADLAVHRLARITSDDSVLIVGARGAIGSAAVQLCRKHGARSVFGTMSSTPVKAPTDYTPVDLSQTGRSTEQYAELLKGLVGKVNVVIDAFGADYNANLLNATLDVLQPGGRIVVMAAHDKTGMAKLNLRKLYAKGLTLHGLSSGQVTQEGGARLLERLSSGFEDGSLKCSQALHLVDFHDPQAVRNAIGGVYDRQTKGKMRWEGIVGGRL</sequence>
<dbReference type="InterPro" id="IPR036291">
    <property type="entry name" value="NAD(P)-bd_dom_sf"/>
</dbReference>
<dbReference type="SUPFAM" id="SSF50129">
    <property type="entry name" value="GroES-like"/>
    <property type="match status" value="1"/>
</dbReference>
<dbReference type="Pfam" id="PF08240">
    <property type="entry name" value="ADH_N"/>
    <property type="match status" value="1"/>
</dbReference>
<dbReference type="InterPro" id="IPR013154">
    <property type="entry name" value="ADH-like_N"/>
</dbReference>
<dbReference type="EMBL" id="JADGJQ010000059">
    <property type="protein sequence ID" value="KAJ3174867.1"/>
    <property type="molecule type" value="Genomic_DNA"/>
</dbReference>
<reference evidence="3" key="1">
    <citation type="submission" date="2020-05" db="EMBL/GenBank/DDBJ databases">
        <title>Phylogenomic resolution of chytrid fungi.</title>
        <authorList>
            <person name="Stajich J.E."/>
            <person name="Amses K."/>
            <person name="Simmons R."/>
            <person name="Seto K."/>
            <person name="Myers J."/>
            <person name="Bonds A."/>
            <person name="Quandt C.A."/>
            <person name="Barry K."/>
            <person name="Liu P."/>
            <person name="Grigoriev I."/>
            <person name="Longcore J.E."/>
            <person name="James T.Y."/>
        </authorList>
    </citation>
    <scope>NUCLEOTIDE SEQUENCE</scope>
    <source>
        <strain evidence="3">JEL0379</strain>
    </source>
</reference>
<evidence type="ECO:0000259" key="2">
    <source>
        <dbReference type="SMART" id="SM00829"/>
    </source>
</evidence>
<evidence type="ECO:0000256" key="1">
    <source>
        <dbReference type="ARBA" id="ARBA00022857"/>
    </source>
</evidence>
<dbReference type="PANTHER" id="PTHR44154:SF1">
    <property type="entry name" value="QUINONE OXIDOREDUCTASE"/>
    <property type="match status" value="1"/>
</dbReference>
<protein>
    <recommendedName>
        <fullName evidence="2">Enoyl reductase (ER) domain-containing protein</fullName>
    </recommendedName>
</protein>
<keyword evidence="4" id="KW-1185">Reference proteome</keyword>
<dbReference type="InterPro" id="IPR020843">
    <property type="entry name" value="ER"/>
</dbReference>
<proteinExistence type="predicted"/>
<dbReference type="Pfam" id="PF00107">
    <property type="entry name" value="ADH_zinc_N"/>
    <property type="match status" value="1"/>
</dbReference>
<dbReference type="SUPFAM" id="SSF51735">
    <property type="entry name" value="NAD(P)-binding Rossmann-fold domains"/>
    <property type="match status" value="1"/>
</dbReference>
<dbReference type="SMART" id="SM00829">
    <property type="entry name" value="PKS_ER"/>
    <property type="match status" value="1"/>
</dbReference>
<dbReference type="PANTHER" id="PTHR44154">
    <property type="entry name" value="QUINONE OXIDOREDUCTASE"/>
    <property type="match status" value="1"/>
</dbReference>
<evidence type="ECO:0000313" key="3">
    <source>
        <dbReference type="EMBL" id="KAJ3174867.1"/>
    </source>
</evidence>
<dbReference type="InterPro" id="IPR013149">
    <property type="entry name" value="ADH-like_C"/>
</dbReference>
<dbReference type="GO" id="GO:0016491">
    <property type="term" value="F:oxidoreductase activity"/>
    <property type="evidence" value="ECO:0007669"/>
    <property type="project" value="InterPro"/>
</dbReference>
<dbReference type="Proteomes" id="UP001212152">
    <property type="component" value="Unassembled WGS sequence"/>
</dbReference>
<comment type="caution">
    <text evidence="3">The sequence shown here is derived from an EMBL/GenBank/DDBJ whole genome shotgun (WGS) entry which is preliminary data.</text>
</comment>
<dbReference type="InterPro" id="IPR011032">
    <property type="entry name" value="GroES-like_sf"/>
</dbReference>
<accession>A0AAD5TKF1</accession>
<dbReference type="InterPro" id="IPR051603">
    <property type="entry name" value="Zinc-ADH_QOR/CCCR"/>
</dbReference>
<name>A0AAD5TKF1_9FUNG</name>
<feature type="domain" description="Enoyl reductase (ER)" evidence="2">
    <location>
        <begin position="24"/>
        <end position="351"/>
    </location>
</feature>
<evidence type="ECO:0000313" key="4">
    <source>
        <dbReference type="Proteomes" id="UP001212152"/>
    </source>
</evidence>
<keyword evidence="1" id="KW-0521">NADP</keyword>
<dbReference type="Gene3D" id="3.90.180.10">
    <property type="entry name" value="Medium-chain alcohol dehydrogenases, catalytic domain"/>
    <property type="match status" value="1"/>
</dbReference>